<dbReference type="GO" id="GO:0046314">
    <property type="term" value="P:phosphocreatine biosynthetic process"/>
    <property type="evidence" value="ECO:0007669"/>
    <property type="project" value="InterPro"/>
</dbReference>
<dbReference type="SUPFAM" id="SSF48034">
    <property type="entry name" value="Guanido kinase N-terminal domain"/>
    <property type="match status" value="1"/>
</dbReference>
<dbReference type="PROSITE" id="PS51509">
    <property type="entry name" value="PHOSPHAGEN_KINASE_N"/>
    <property type="match status" value="1"/>
</dbReference>
<dbReference type="STRING" id="1169540.A0A0G4FAP4"/>
<dbReference type="GO" id="GO:0005615">
    <property type="term" value="C:extracellular space"/>
    <property type="evidence" value="ECO:0007669"/>
    <property type="project" value="TreeGrafter"/>
</dbReference>
<name>A0A0G4FAP4_VITBC</name>
<dbReference type="SUPFAM" id="SSF55931">
    <property type="entry name" value="Glutamine synthetase/guanido kinase"/>
    <property type="match status" value="1"/>
</dbReference>
<keyword evidence="9" id="KW-0472">Membrane</keyword>
<dbReference type="EMBL" id="CDMY01000395">
    <property type="protein sequence ID" value="CEM09658.1"/>
    <property type="molecule type" value="Genomic_DNA"/>
</dbReference>
<dbReference type="PROSITE" id="PS51510">
    <property type="entry name" value="PHOSPHAGEN_KINASE_C"/>
    <property type="match status" value="1"/>
</dbReference>
<evidence type="ECO:0000259" key="10">
    <source>
        <dbReference type="PROSITE" id="PS51509"/>
    </source>
</evidence>
<dbReference type="PhylomeDB" id="A0A0G4FAP4"/>
<dbReference type="InterPro" id="IPR036802">
    <property type="entry name" value="ATP-guanido_PTrfase_N_sf"/>
</dbReference>
<dbReference type="OrthoDB" id="430219at2759"/>
<evidence type="ECO:0000259" key="11">
    <source>
        <dbReference type="PROSITE" id="PS51510"/>
    </source>
</evidence>
<dbReference type="InterPro" id="IPR022413">
    <property type="entry name" value="ATP-guanido_PTrfase_N"/>
</dbReference>
<dbReference type="InterPro" id="IPR022414">
    <property type="entry name" value="ATP-guanido_PTrfase_cat"/>
</dbReference>
<dbReference type="VEuPathDB" id="CryptoDB:Vbra_4294"/>
<keyword evidence="9" id="KW-1133">Transmembrane helix</keyword>
<keyword evidence="9" id="KW-0812">Transmembrane</keyword>
<dbReference type="InterPro" id="IPR022415">
    <property type="entry name" value="ATP-guanido_PTrfase_AS"/>
</dbReference>
<evidence type="ECO:0000256" key="1">
    <source>
        <dbReference type="ARBA" id="ARBA00006798"/>
    </source>
</evidence>
<feature type="domain" description="Phosphagen kinase N-terminal" evidence="10">
    <location>
        <begin position="32"/>
        <end position="113"/>
    </location>
</feature>
<dbReference type="GO" id="GO:0004111">
    <property type="term" value="F:creatine kinase activity"/>
    <property type="evidence" value="ECO:0007669"/>
    <property type="project" value="InterPro"/>
</dbReference>
<evidence type="ECO:0000313" key="13">
    <source>
        <dbReference type="Proteomes" id="UP000041254"/>
    </source>
</evidence>
<evidence type="ECO:0000256" key="7">
    <source>
        <dbReference type="PROSITE-ProRule" id="PRU00843"/>
    </source>
</evidence>
<dbReference type="CDD" id="cd07931">
    <property type="entry name" value="eukaryotic_phosphagen_kinases"/>
    <property type="match status" value="1"/>
</dbReference>
<sequence length="439" mass="47757">MLKALSSLLPSGDEGPQLPRKELLEKYLKDSRYGDKLKRLMSIKVLYPNNLMAKHFDFGYFDGLSDSMKGSLLTVCNSGIENEDSGMGCYAMQPEDYDRFKPFFSKVIADYHRVPEGKVHINDWSLAGVRGIPAGGKLDLSLLGLPPLSMRVRVGRNLADFPLPGAMTKQDRLNMETKMCQAFAKLIAMSQYGGRYHSLTPGHKDHISDAEYQNLVKSHLMFKNMADDPYLATAGISSDWPHGRGCYVSADKGFIIWVGEEDHLRIMCMKTGTLLNEVFDRLKAALDVVESIPGLQFAKSPTFGYVTSCPTNLGTGMRASVHLKVPNLTADGTDKKAKAVCKPLGLSVRGMGGEHTPIGADGTVDISPSARFCIKEAEIIVALYKGIKLLKEREEGKGDNPLCGLVNAAKENPAAAVAGVCVGALVTGLVITRLGRAKK</sequence>
<evidence type="ECO:0008006" key="14">
    <source>
        <dbReference type="Google" id="ProtNLM"/>
    </source>
</evidence>
<dbReference type="OMA" id="YHGQEEN"/>
<dbReference type="InParanoid" id="A0A0G4FAP4"/>
<feature type="binding site" evidence="7">
    <location>
        <position position="265"/>
    </location>
    <ligand>
        <name>ATP</name>
        <dbReference type="ChEBI" id="CHEBI:30616"/>
    </ligand>
</feature>
<evidence type="ECO:0000256" key="6">
    <source>
        <dbReference type="PROSITE-ProRule" id="PRU00842"/>
    </source>
</evidence>
<keyword evidence="2 7" id="KW-0808">Transferase</keyword>
<evidence type="ECO:0000256" key="9">
    <source>
        <dbReference type="SAM" id="Phobius"/>
    </source>
</evidence>
<feature type="binding site" evidence="7">
    <location>
        <begin position="149"/>
        <end position="153"/>
    </location>
    <ligand>
        <name>ATP</name>
        <dbReference type="ChEBI" id="CHEBI:30616"/>
    </ligand>
</feature>
<evidence type="ECO:0000256" key="3">
    <source>
        <dbReference type="ARBA" id="ARBA00022741"/>
    </source>
</evidence>
<dbReference type="PANTHER" id="PTHR11547">
    <property type="entry name" value="ARGININE OR CREATINE KINASE"/>
    <property type="match status" value="1"/>
</dbReference>
<dbReference type="Gene3D" id="3.30.590.10">
    <property type="entry name" value="Glutamine synthetase/guanido kinase, catalytic domain"/>
    <property type="match status" value="1"/>
</dbReference>
<dbReference type="Gene3D" id="1.10.135.10">
    <property type="entry name" value="ATP:guanido phosphotransferase, N-terminal domain"/>
    <property type="match status" value="1"/>
</dbReference>
<proteinExistence type="inferred from homology"/>
<dbReference type="InterPro" id="IPR000749">
    <property type="entry name" value="ATP-guanido_PTrfase"/>
</dbReference>
<feature type="binding site" evidence="7">
    <location>
        <begin position="318"/>
        <end position="322"/>
    </location>
    <ligand>
        <name>ATP</name>
        <dbReference type="ChEBI" id="CHEBI:30616"/>
    </ligand>
</feature>
<accession>A0A0G4FAP4</accession>
<evidence type="ECO:0000256" key="4">
    <source>
        <dbReference type="ARBA" id="ARBA00022777"/>
    </source>
</evidence>
<feature type="binding site" evidence="7">
    <location>
        <position position="219"/>
    </location>
    <ligand>
        <name>ATP</name>
        <dbReference type="ChEBI" id="CHEBI:30616"/>
    </ligand>
</feature>
<dbReference type="InterPro" id="IPR014746">
    <property type="entry name" value="Gln_synth/guanido_kin_cat_dom"/>
</dbReference>
<feature type="transmembrane region" description="Helical" evidence="9">
    <location>
        <begin position="414"/>
        <end position="434"/>
    </location>
</feature>
<feature type="binding site" evidence="7">
    <location>
        <begin position="349"/>
        <end position="354"/>
    </location>
    <ligand>
        <name>ATP</name>
        <dbReference type="ChEBI" id="CHEBI:30616"/>
    </ligand>
</feature>
<keyword evidence="13" id="KW-1185">Reference proteome</keyword>
<reference evidence="12 13" key="1">
    <citation type="submission" date="2014-11" db="EMBL/GenBank/DDBJ databases">
        <authorList>
            <person name="Zhu J."/>
            <person name="Qi W."/>
            <person name="Song R."/>
        </authorList>
    </citation>
    <scope>NUCLEOTIDE SEQUENCE [LARGE SCALE GENOMIC DNA]</scope>
</reference>
<dbReference type="AlphaFoldDB" id="A0A0G4FAP4"/>
<dbReference type="Pfam" id="PF00217">
    <property type="entry name" value="ATP-gua_Ptrans"/>
    <property type="match status" value="1"/>
</dbReference>
<evidence type="ECO:0000313" key="12">
    <source>
        <dbReference type="EMBL" id="CEM09658.1"/>
    </source>
</evidence>
<evidence type="ECO:0000256" key="2">
    <source>
        <dbReference type="ARBA" id="ARBA00022679"/>
    </source>
</evidence>
<evidence type="ECO:0000256" key="8">
    <source>
        <dbReference type="RuleBase" id="RU000505"/>
    </source>
</evidence>
<dbReference type="Proteomes" id="UP000041254">
    <property type="component" value="Unassembled WGS sequence"/>
</dbReference>
<dbReference type="FunFam" id="3.30.590.10:FF:000006">
    <property type="entry name" value="Arginine kinase 1"/>
    <property type="match status" value="1"/>
</dbReference>
<organism evidence="12 13">
    <name type="scientific">Vitrella brassicaformis (strain CCMP3155)</name>
    <dbReference type="NCBI Taxonomy" id="1169540"/>
    <lineage>
        <taxon>Eukaryota</taxon>
        <taxon>Sar</taxon>
        <taxon>Alveolata</taxon>
        <taxon>Colpodellida</taxon>
        <taxon>Vitrellaceae</taxon>
        <taxon>Vitrella</taxon>
    </lineage>
</organism>
<keyword evidence="5 7" id="KW-0067">ATP-binding</keyword>
<dbReference type="Pfam" id="PF02807">
    <property type="entry name" value="ATP-gua_PtransN"/>
    <property type="match status" value="1"/>
</dbReference>
<comment type="similarity">
    <text evidence="1 6 8">Belongs to the ATP:guanido phosphotransferase family.</text>
</comment>
<feature type="domain" description="Phosphagen kinase C-terminal" evidence="11">
    <location>
        <begin position="146"/>
        <end position="397"/>
    </location>
</feature>
<dbReference type="GO" id="GO:0005524">
    <property type="term" value="F:ATP binding"/>
    <property type="evidence" value="ECO:0007669"/>
    <property type="project" value="UniProtKB-UniRule"/>
</dbReference>
<dbReference type="PROSITE" id="PS00112">
    <property type="entry name" value="PHOSPHAGEN_KINASE"/>
    <property type="match status" value="1"/>
</dbReference>
<keyword evidence="4 7" id="KW-0418">Kinase</keyword>
<dbReference type="PANTHER" id="PTHR11547:SF64">
    <property type="entry name" value="CHROMOSOME UNDETERMINED SCAFFOLD_51, WHOLE GENOME SHOTGUN SEQUENCE"/>
    <property type="match status" value="1"/>
</dbReference>
<gene>
    <name evidence="12" type="ORF">Vbra_4294</name>
</gene>
<evidence type="ECO:0000256" key="5">
    <source>
        <dbReference type="ARBA" id="ARBA00022840"/>
    </source>
</evidence>
<keyword evidence="3 7" id="KW-0547">Nucleotide-binding</keyword>
<protein>
    <recommendedName>
        <fullName evidence="14">Arginine kinase</fullName>
    </recommendedName>
</protein>